<evidence type="ECO:0000256" key="1">
    <source>
        <dbReference type="SAM" id="Phobius"/>
    </source>
</evidence>
<dbReference type="AlphaFoldDB" id="A0A9X3EW33"/>
<gene>
    <name evidence="2" type="ORF">OV079_14020</name>
</gene>
<accession>A0A9X3EW33</accession>
<evidence type="ECO:0000313" key="3">
    <source>
        <dbReference type="Proteomes" id="UP001150924"/>
    </source>
</evidence>
<dbReference type="Proteomes" id="UP001150924">
    <property type="component" value="Unassembled WGS sequence"/>
</dbReference>
<dbReference type="RefSeq" id="WP_267768936.1">
    <property type="nucleotide sequence ID" value="NZ_JAPNKE010000002.1"/>
</dbReference>
<evidence type="ECO:0000313" key="2">
    <source>
        <dbReference type="EMBL" id="MCY1006648.1"/>
    </source>
</evidence>
<comment type="caution">
    <text evidence="2">The sequence shown here is derived from an EMBL/GenBank/DDBJ whole genome shotgun (WGS) entry which is preliminary data.</text>
</comment>
<name>A0A9X3EW33_9BACT</name>
<keyword evidence="3" id="KW-1185">Reference proteome</keyword>
<protein>
    <submittedName>
        <fullName evidence="2">Uncharacterized protein</fullName>
    </submittedName>
</protein>
<keyword evidence="1" id="KW-1133">Transmembrane helix</keyword>
<keyword evidence="1" id="KW-0472">Membrane</keyword>
<proteinExistence type="predicted"/>
<dbReference type="EMBL" id="JAPNKE010000002">
    <property type="protein sequence ID" value="MCY1006648.1"/>
    <property type="molecule type" value="Genomic_DNA"/>
</dbReference>
<keyword evidence="1" id="KW-0812">Transmembrane</keyword>
<feature type="transmembrane region" description="Helical" evidence="1">
    <location>
        <begin position="41"/>
        <end position="59"/>
    </location>
</feature>
<sequence length="91" mass="9196">MAAAAALGSALVGWACLRPLLAALTPAPGQAEQPTRPRRAALVVAAVLSGMLLGAGIWAQGVWDMAGEAASGIAFQAGSKGRREWLSRAAE</sequence>
<reference evidence="2" key="1">
    <citation type="submission" date="2022-11" db="EMBL/GenBank/DDBJ databases">
        <title>Minimal conservation of predation-associated metabolite biosynthetic gene clusters underscores biosynthetic potential of Myxococcota including descriptions for ten novel species: Archangium lansinium sp. nov., Myxococcus landrumus sp. nov., Nannocystis bai.</title>
        <authorList>
            <person name="Ahearne A."/>
            <person name="Stevens C."/>
            <person name="Phillips K."/>
        </authorList>
    </citation>
    <scope>NUCLEOTIDE SEQUENCE</scope>
    <source>
        <strain evidence="2">Na p29</strain>
    </source>
</reference>
<organism evidence="2 3">
    <name type="scientific">Nannocystis pusilla</name>
    <dbReference type="NCBI Taxonomy" id="889268"/>
    <lineage>
        <taxon>Bacteria</taxon>
        <taxon>Pseudomonadati</taxon>
        <taxon>Myxococcota</taxon>
        <taxon>Polyangia</taxon>
        <taxon>Nannocystales</taxon>
        <taxon>Nannocystaceae</taxon>
        <taxon>Nannocystis</taxon>
    </lineage>
</organism>